<keyword evidence="3" id="KW-1185">Reference proteome</keyword>
<accession>A0A1M5HPQ3</accession>
<protein>
    <submittedName>
        <fullName evidence="2">Helix-turn-helix</fullName>
    </submittedName>
</protein>
<feature type="domain" description="HTH cro/C1-type" evidence="1">
    <location>
        <begin position="18"/>
        <end position="42"/>
    </location>
</feature>
<reference evidence="2 3" key="1">
    <citation type="submission" date="2016-11" db="EMBL/GenBank/DDBJ databases">
        <authorList>
            <person name="Jaros S."/>
            <person name="Januszkiewicz K."/>
            <person name="Wedrychowicz H."/>
        </authorList>
    </citation>
    <scope>NUCLEOTIDE SEQUENCE [LARGE SCALE GENOMIC DNA]</scope>
    <source>
        <strain evidence="2 3">DSM 26897</strain>
    </source>
</reference>
<dbReference type="InterPro" id="IPR001387">
    <property type="entry name" value="Cro/C1-type_HTH"/>
</dbReference>
<dbReference type="AlphaFoldDB" id="A0A1M5HPQ3"/>
<dbReference type="PROSITE" id="PS50943">
    <property type="entry name" value="HTH_CROC1"/>
    <property type="match status" value="1"/>
</dbReference>
<dbReference type="InterPro" id="IPR010982">
    <property type="entry name" value="Lambda_DNA-bd_dom_sf"/>
</dbReference>
<dbReference type="CDD" id="cd00093">
    <property type="entry name" value="HTH_XRE"/>
    <property type="match status" value="1"/>
</dbReference>
<name>A0A1M5HPQ3_9BACT</name>
<proteinExistence type="predicted"/>
<dbReference type="SUPFAM" id="SSF47413">
    <property type="entry name" value="lambda repressor-like DNA-binding domains"/>
    <property type="match status" value="1"/>
</dbReference>
<evidence type="ECO:0000313" key="2">
    <source>
        <dbReference type="EMBL" id="SHG17832.1"/>
    </source>
</evidence>
<dbReference type="Gene3D" id="1.10.260.40">
    <property type="entry name" value="lambda repressor-like DNA-binding domains"/>
    <property type="match status" value="1"/>
</dbReference>
<dbReference type="GO" id="GO:0003677">
    <property type="term" value="F:DNA binding"/>
    <property type="evidence" value="ECO:0007669"/>
    <property type="project" value="InterPro"/>
</dbReference>
<dbReference type="EMBL" id="FQUO01000020">
    <property type="protein sequence ID" value="SHG17832.1"/>
    <property type="molecule type" value="Genomic_DNA"/>
</dbReference>
<dbReference type="Proteomes" id="UP000184368">
    <property type="component" value="Unassembled WGS sequence"/>
</dbReference>
<dbReference type="OrthoDB" id="9803760at2"/>
<sequence length="113" mass="12797">MTPQEFGRIAAIIRDEVLNLSQGELAEKLGASQSAVSRMERGFGTIEYLFALLTFFQSQGIRIPMIFAEPFDKTFLLEQSSMNVDQIMETVKEIKRETAGRLDHVLMLLNTLL</sequence>
<organism evidence="2 3">
    <name type="scientific">Cnuella takakiae</name>
    <dbReference type="NCBI Taxonomy" id="1302690"/>
    <lineage>
        <taxon>Bacteria</taxon>
        <taxon>Pseudomonadati</taxon>
        <taxon>Bacteroidota</taxon>
        <taxon>Chitinophagia</taxon>
        <taxon>Chitinophagales</taxon>
        <taxon>Chitinophagaceae</taxon>
        <taxon>Cnuella</taxon>
    </lineage>
</organism>
<dbReference type="STRING" id="1302690.BUE76_00340"/>
<dbReference type="RefSeq" id="WP_073047342.1">
    <property type="nucleotide sequence ID" value="NZ_FQUO01000020.1"/>
</dbReference>
<gene>
    <name evidence="2" type="ORF">SAMN05444008_1202</name>
</gene>
<evidence type="ECO:0000259" key="1">
    <source>
        <dbReference type="PROSITE" id="PS50943"/>
    </source>
</evidence>
<dbReference type="Pfam" id="PF01381">
    <property type="entry name" value="HTH_3"/>
    <property type="match status" value="1"/>
</dbReference>
<evidence type="ECO:0000313" key="3">
    <source>
        <dbReference type="Proteomes" id="UP000184368"/>
    </source>
</evidence>